<dbReference type="Proteomes" id="UP000005813">
    <property type="component" value="Unassembled WGS sequence"/>
</dbReference>
<gene>
    <name evidence="4" type="primary">kdsB2</name>
    <name evidence="4" type="ORF">HMPREF9400_1373</name>
</gene>
<dbReference type="Gene3D" id="3.90.550.10">
    <property type="entry name" value="Spore Coat Polysaccharide Biosynthesis Protein SpsA, Chain A"/>
    <property type="match status" value="1"/>
</dbReference>
<dbReference type="PANTHER" id="PTHR42866">
    <property type="entry name" value="3-DEOXY-MANNO-OCTULOSONATE CYTIDYLYLTRANSFERASE"/>
    <property type="match status" value="1"/>
</dbReference>
<dbReference type="CDD" id="cd02517">
    <property type="entry name" value="CMP-KDO-Synthetase"/>
    <property type="match status" value="1"/>
</dbReference>
<dbReference type="SUPFAM" id="SSF53448">
    <property type="entry name" value="Nucleotide-diphospho-sugar transferases"/>
    <property type="match status" value="1"/>
</dbReference>
<dbReference type="GO" id="GO:0009103">
    <property type="term" value="P:lipopolysaccharide biosynthetic process"/>
    <property type="evidence" value="ECO:0007669"/>
    <property type="project" value="UniProtKB-KW"/>
</dbReference>
<comment type="caution">
    <text evidence="4">The sequence shown here is derived from an EMBL/GenBank/DDBJ whole genome shotgun (WGS) entry which is preliminary data.</text>
</comment>
<proteinExistence type="predicted"/>
<dbReference type="GO" id="GO:0008690">
    <property type="term" value="F:3-deoxy-manno-octulosonate cytidylyltransferase activity"/>
    <property type="evidence" value="ECO:0007669"/>
    <property type="project" value="UniProtKB-EC"/>
</dbReference>
<organism evidence="4 5">
    <name type="scientific">Campylobacter upsaliensis JV21</name>
    <dbReference type="NCBI Taxonomy" id="888826"/>
    <lineage>
        <taxon>Bacteria</taxon>
        <taxon>Pseudomonadati</taxon>
        <taxon>Campylobacterota</taxon>
        <taxon>Epsilonproteobacteria</taxon>
        <taxon>Campylobacterales</taxon>
        <taxon>Campylobacteraceae</taxon>
        <taxon>Campylobacter</taxon>
    </lineage>
</organism>
<dbReference type="InterPro" id="IPR004528">
    <property type="entry name" value="KdsB"/>
</dbReference>
<dbReference type="AlphaFoldDB" id="A0A828QVN7"/>
<keyword evidence="3" id="KW-0448">Lipopolysaccharide biosynthesis</keyword>
<dbReference type="EMBL" id="AEPU01000030">
    <property type="protein sequence ID" value="EFU71376.1"/>
    <property type="molecule type" value="Genomic_DNA"/>
</dbReference>
<sequence length="265" mass="30378">MFNSLFCSNLILKFFQFKGSLMKTLGIIPARFNSSRFVGKPLAQICGKAMVIRVYEEAIKSKLDKIIVATDDERIASVLKNAQIPFMMTKKHESGISRIWEVSNHFKADLYVQINGDEPLIKPRIINKILSFNKNSLKKEFVINLITKIKNPIELSDPSNVKFVLNKAKEALYMSRNIVPCGFKSLNFNYYKHLGVLGYNKKALDFFHHQNPANLEQIEGIELLRFVENRIVFHCVEIANAKMLSVDTPKDLQIVEQLLKKEQNG</sequence>
<dbReference type="NCBIfam" id="TIGR00466">
    <property type="entry name" value="kdsB"/>
    <property type="match status" value="1"/>
</dbReference>
<dbReference type="InterPro" id="IPR029044">
    <property type="entry name" value="Nucleotide-diphossugar_trans"/>
</dbReference>
<evidence type="ECO:0000313" key="5">
    <source>
        <dbReference type="Proteomes" id="UP000005813"/>
    </source>
</evidence>
<accession>A0A828QVN7</accession>
<dbReference type="InterPro" id="IPR003329">
    <property type="entry name" value="Cytidylyl_trans"/>
</dbReference>
<reference evidence="4 5" key="1">
    <citation type="submission" date="2010-12" db="EMBL/GenBank/DDBJ databases">
        <authorList>
            <person name="Muzny D."/>
            <person name="Qin X."/>
            <person name="Buhay C."/>
            <person name="Dugan-Rocha S."/>
            <person name="Ding Y."/>
            <person name="Chen G."/>
            <person name="Hawes A."/>
            <person name="Holder M."/>
            <person name="Jhangiani S."/>
            <person name="Johnson A."/>
            <person name="Khan Z."/>
            <person name="Li Z."/>
            <person name="Liu W."/>
            <person name="Liu X."/>
            <person name="Perez L."/>
            <person name="Shen H."/>
            <person name="Wang Q."/>
            <person name="Watt J."/>
            <person name="Xi L."/>
            <person name="Xin Y."/>
            <person name="Zhou J."/>
            <person name="Deng J."/>
            <person name="Jiang H."/>
            <person name="Liu Y."/>
            <person name="Qu J."/>
            <person name="Song X.-Z."/>
            <person name="Zhang L."/>
            <person name="Villasana D."/>
            <person name="Johnson A."/>
            <person name="Liu J."/>
            <person name="Liyanage D."/>
            <person name="Lorensuhewa L."/>
            <person name="Robinson T."/>
            <person name="Song A."/>
            <person name="Song B.-B."/>
            <person name="Dinh H."/>
            <person name="Thornton R."/>
            <person name="Coyle M."/>
            <person name="Francisco L."/>
            <person name="Jackson L."/>
            <person name="Javaid M."/>
            <person name="Korchina V."/>
            <person name="Kovar C."/>
            <person name="Mata R."/>
            <person name="Mathew T."/>
            <person name="Ngo R."/>
            <person name="Nguyen L."/>
            <person name="Nguyen N."/>
            <person name="Okwuonu G."/>
            <person name="Ongeri F."/>
            <person name="Pham C."/>
            <person name="Simmons D."/>
            <person name="Wilczek-Boney K."/>
            <person name="Hale W."/>
            <person name="Jakkamsetti A."/>
            <person name="Pham P."/>
            <person name="Ruth R."/>
            <person name="San Lucas F."/>
            <person name="Warren J."/>
            <person name="Zhang J."/>
            <person name="Zhao Z."/>
            <person name="Zhou C."/>
            <person name="Zhu D."/>
            <person name="Lee S."/>
            <person name="Bess C."/>
            <person name="Blankenburg K."/>
            <person name="Forbes L."/>
            <person name="Fu Q."/>
            <person name="Gubbala S."/>
            <person name="Hirani K."/>
            <person name="Jayaseelan J.C."/>
            <person name="Lara F."/>
            <person name="Munidasa M."/>
            <person name="Palculict T."/>
            <person name="Patil S."/>
            <person name="Pu L.-L."/>
            <person name="Saada N."/>
            <person name="Tang L."/>
            <person name="Weissenberger G."/>
            <person name="Zhu Y."/>
            <person name="Hemphill L."/>
            <person name="Shang Y."/>
            <person name="Youmans B."/>
            <person name="Ayvaz T."/>
            <person name="Ross M."/>
            <person name="Santibanez J."/>
            <person name="Aqrawi P."/>
            <person name="Gross S."/>
            <person name="Joshi V."/>
            <person name="Fowler G."/>
            <person name="Nazareth L."/>
            <person name="Reid J."/>
            <person name="Worley K."/>
            <person name="Petrosino J."/>
            <person name="Highlander S."/>
            <person name="Gibbs R."/>
        </authorList>
    </citation>
    <scope>NUCLEOTIDE SEQUENCE [LARGE SCALE GENOMIC DNA]</scope>
    <source>
        <strain evidence="4 5">JV21</strain>
    </source>
</reference>
<dbReference type="PANTHER" id="PTHR42866:SF2">
    <property type="entry name" value="3-DEOXY-MANNO-OCTULOSONATE CYTIDYLYLTRANSFERASE, MITOCHONDRIAL"/>
    <property type="match status" value="1"/>
</dbReference>
<keyword evidence="2 4" id="KW-0548">Nucleotidyltransferase</keyword>
<evidence type="ECO:0000256" key="3">
    <source>
        <dbReference type="ARBA" id="ARBA00022985"/>
    </source>
</evidence>
<evidence type="ECO:0000256" key="2">
    <source>
        <dbReference type="ARBA" id="ARBA00022695"/>
    </source>
</evidence>
<evidence type="ECO:0000256" key="1">
    <source>
        <dbReference type="ARBA" id="ARBA00022679"/>
    </source>
</evidence>
<dbReference type="GO" id="GO:0005829">
    <property type="term" value="C:cytosol"/>
    <property type="evidence" value="ECO:0007669"/>
    <property type="project" value="TreeGrafter"/>
</dbReference>
<keyword evidence="1 4" id="KW-0808">Transferase</keyword>
<dbReference type="EC" id="2.7.7.38" evidence="4"/>
<protein>
    <submittedName>
        <fullName evidence="4">3-deoxy-D-manno-octulosonate cytidylyltransferase</fullName>
        <ecNumber evidence="4">2.7.7.38</ecNumber>
    </submittedName>
</protein>
<name>A0A828QVN7_CAMUP</name>
<dbReference type="Pfam" id="PF02348">
    <property type="entry name" value="CTP_transf_3"/>
    <property type="match status" value="1"/>
</dbReference>
<dbReference type="NCBIfam" id="NF003952">
    <property type="entry name" value="PRK05450.1-5"/>
    <property type="match status" value="1"/>
</dbReference>
<evidence type="ECO:0000313" key="4">
    <source>
        <dbReference type="EMBL" id="EFU71376.1"/>
    </source>
</evidence>